<evidence type="ECO:0000313" key="4">
    <source>
        <dbReference type="Proteomes" id="UP001600941"/>
    </source>
</evidence>
<dbReference type="Gene3D" id="3.40.190.10">
    <property type="entry name" value="Periplasmic binding protein-like II"/>
    <property type="match status" value="1"/>
</dbReference>
<feature type="chain" id="PRO_5045948905" evidence="1">
    <location>
        <begin position="24"/>
        <end position="510"/>
    </location>
</feature>
<dbReference type="SUPFAM" id="SSF53850">
    <property type="entry name" value="Periplasmic binding protein-like II"/>
    <property type="match status" value="1"/>
</dbReference>
<evidence type="ECO:0000313" key="3">
    <source>
        <dbReference type="EMBL" id="GAA6498685.1"/>
    </source>
</evidence>
<dbReference type="Pfam" id="PF13416">
    <property type="entry name" value="SBP_bac_8"/>
    <property type="match status" value="1"/>
</dbReference>
<dbReference type="PANTHER" id="PTHR43649:SF17">
    <property type="entry name" value="ABC TRANSPORTER SOLUTE BINDING PROTEIN-SUGAR TRANSPORT"/>
    <property type="match status" value="1"/>
</dbReference>
<dbReference type="PROSITE" id="PS51257">
    <property type="entry name" value="PROKAR_LIPOPROTEIN"/>
    <property type="match status" value="1"/>
</dbReference>
<accession>A0ABQ0BQ86</accession>
<feature type="signal peptide" evidence="1">
    <location>
        <begin position="1"/>
        <end position="23"/>
    </location>
</feature>
<dbReference type="EMBL" id="BAABZQ010000001">
    <property type="protein sequence ID" value="GAA6498685.1"/>
    <property type="molecule type" value="Genomic_DNA"/>
</dbReference>
<feature type="domain" description="DUF3502" evidence="2">
    <location>
        <begin position="440"/>
        <end position="508"/>
    </location>
</feature>
<keyword evidence="1" id="KW-0732">Signal</keyword>
<protein>
    <submittedName>
        <fullName evidence="3">Extracellular solute-binding protein</fullName>
    </submittedName>
</protein>
<dbReference type="Pfam" id="PF12010">
    <property type="entry name" value="DUF3502"/>
    <property type="match status" value="1"/>
</dbReference>
<reference evidence="3 4" key="1">
    <citation type="submission" date="2024-04" db="EMBL/GenBank/DDBJ databases">
        <title>Defined microbial consortia suppress multidrug-resistant proinflammatory Enterobacteriaceae via ecological control.</title>
        <authorList>
            <person name="Furuichi M."/>
            <person name="Kawaguchi T."/>
            <person name="Pust M."/>
            <person name="Yasuma K."/>
            <person name="Plichta D."/>
            <person name="Hasegawa N."/>
            <person name="Ohya T."/>
            <person name="Bhattarai S."/>
            <person name="Sasajima S."/>
            <person name="Aoto Y."/>
            <person name="Tuganbaev T."/>
            <person name="Yaginuma M."/>
            <person name="Ueda M."/>
            <person name="Okahashi N."/>
            <person name="Amafuji K."/>
            <person name="Kiridooshi Y."/>
            <person name="Sugita K."/>
            <person name="Strazar M."/>
            <person name="Skelly A."/>
            <person name="Suda W."/>
            <person name="Hattori M."/>
            <person name="Nakamoto N."/>
            <person name="Caballero S."/>
            <person name="Norman J."/>
            <person name="Olle B."/>
            <person name="Tanoue T."/>
            <person name="Arita M."/>
            <person name="Bucci V."/>
            <person name="Atarashi K."/>
            <person name="Xavier R."/>
            <person name="Honda K."/>
        </authorList>
    </citation>
    <scope>NUCLEOTIDE SEQUENCE [LARGE SCALE GENOMIC DNA]</scope>
    <source>
        <strain evidence="4">k34-0107-D12</strain>
    </source>
</reference>
<dbReference type="InterPro" id="IPR050490">
    <property type="entry name" value="Bact_solute-bd_prot1"/>
</dbReference>
<proteinExistence type="predicted"/>
<name>A0ABQ0BQ86_9FIRM</name>
<gene>
    <name evidence="3" type="ORF">K340107D12_15010</name>
</gene>
<dbReference type="Proteomes" id="UP001600941">
    <property type="component" value="Unassembled WGS sequence"/>
</dbReference>
<dbReference type="InterPro" id="IPR006059">
    <property type="entry name" value="SBP"/>
</dbReference>
<dbReference type="RefSeq" id="WP_103732704.1">
    <property type="nucleotide sequence ID" value="NZ_AP031413.1"/>
</dbReference>
<evidence type="ECO:0000259" key="2">
    <source>
        <dbReference type="Pfam" id="PF12010"/>
    </source>
</evidence>
<keyword evidence="4" id="KW-1185">Reference proteome</keyword>
<sequence length="510" mass="55881">MKKRMKQIMAVVLGMSMAAGLCACGGSGGSGKKEEGAKADSDKYEKVVFAYQTFNNVPSEEGLAEVQEAVNKITREKIGVEVELKPIAYADYNNQISLSLQAGEQIDLFESLFNFPDCVAADMAMDITELAPEFAPEALELVGEEWMNACTADGKIYGIPVYKPLALTPMITYRKDIAEELGIDMSQVNSVQDLDAVFKKVQEGRPDITPLAPIAPGDTGLNRLYSTNVDYLGDDYTAPKGVLLGDDTKVVNLFESQEFMDVCKMARDWYNKGYIMKDAATTTSMSLELLSSGNYFCAIASYSYPEEDTAASLQTQWGYPTGARILKEAYIDTSTVNGVTFMVSTNCEVPEAALKFLNLTYSDKEIVNLLIFGIEGRDYVVKEEDIVNYPEGEDASTVPYTAQLSCGTLGNYFIQYQMEGNNLDSLKWEEEQNKEAASSPVMGFVFDTAPVSTEYTAIANVLSQYLPGLFCGNVEPETEIPKLNKALESAGLGNVIAEKQKQLDAWLAAQ</sequence>
<dbReference type="PANTHER" id="PTHR43649">
    <property type="entry name" value="ARABINOSE-BINDING PROTEIN-RELATED"/>
    <property type="match status" value="1"/>
</dbReference>
<organism evidence="3 4">
    <name type="scientific">Blautia parvula</name>
    <dbReference type="NCBI Taxonomy" id="2877527"/>
    <lineage>
        <taxon>Bacteria</taxon>
        <taxon>Bacillati</taxon>
        <taxon>Bacillota</taxon>
        <taxon>Clostridia</taxon>
        <taxon>Lachnospirales</taxon>
        <taxon>Lachnospiraceae</taxon>
        <taxon>Blautia</taxon>
    </lineage>
</organism>
<comment type="caution">
    <text evidence="3">The sequence shown here is derived from an EMBL/GenBank/DDBJ whole genome shotgun (WGS) entry which is preliminary data.</text>
</comment>
<dbReference type="InterPro" id="IPR022627">
    <property type="entry name" value="DUF3502"/>
</dbReference>
<evidence type="ECO:0000256" key="1">
    <source>
        <dbReference type="SAM" id="SignalP"/>
    </source>
</evidence>